<evidence type="ECO:0000313" key="2">
    <source>
        <dbReference type="EMBL" id="RLV47498.1"/>
    </source>
</evidence>
<feature type="chain" id="PRO_5017947840" description="DUF3558 domain-containing protein" evidence="1">
    <location>
        <begin position="19"/>
        <end position="182"/>
    </location>
</feature>
<keyword evidence="3" id="KW-1185">Reference proteome</keyword>
<keyword evidence="1" id="KW-0732">Signal</keyword>
<dbReference type="EMBL" id="RDBE01000010">
    <property type="protein sequence ID" value="RLV47498.1"/>
    <property type="molecule type" value="Genomic_DNA"/>
</dbReference>
<dbReference type="PROSITE" id="PS51257">
    <property type="entry name" value="PROKAR_LIPOPROTEIN"/>
    <property type="match status" value="1"/>
</dbReference>
<evidence type="ECO:0000256" key="1">
    <source>
        <dbReference type="SAM" id="SignalP"/>
    </source>
</evidence>
<comment type="caution">
    <text evidence="2">The sequence shown here is derived from an EMBL/GenBank/DDBJ whole genome shotgun (WGS) entry which is preliminary data.</text>
</comment>
<dbReference type="Proteomes" id="UP000281708">
    <property type="component" value="Unassembled WGS sequence"/>
</dbReference>
<evidence type="ECO:0000313" key="3">
    <source>
        <dbReference type="Proteomes" id="UP000281708"/>
    </source>
</evidence>
<evidence type="ECO:0008006" key="4">
    <source>
        <dbReference type="Google" id="ProtNLM"/>
    </source>
</evidence>
<sequence>MTLSRTALGLVVTAFVLAACGTPDVDTSAIPTSAPSDGSSLCGALPRSAVTLATATSHVRIEAASDDLRTMRSADSASCYIDEAGSDGRRLVDVTFQTGAQSDNEALLRQFEQGPKKNSEAVPADLGTGILTDPWSSESNSAQVTMTDGGKRLQIAIVRGPSERDQGKDVLALARLLEPYFG</sequence>
<protein>
    <recommendedName>
        <fullName evidence="4">DUF3558 domain-containing protein</fullName>
    </recommendedName>
</protein>
<accession>A0A3L8NZG7</accession>
<dbReference type="AlphaFoldDB" id="A0A3L8NZG7"/>
<dbReference type="RefSeq" id="WP_121807002.1">
    <property type="nucleotide sequence ID" value="NZ_RDBE01000010.1"/>
</dbReference>
<name>A0A3L8NZG7_9ACTN</name>
<proteinExistence type="predicted"/>
<organism evidence="2 3">
    <name type="scientific">Nocardioides mangrovicus</name>
    <dbReference type="NCBI Taxonomy" id="2478913"/>
    <lineage>
        <taxon>Bacteria</taxon>
        <taxon>Bacillati</taxon>
        <taxon>Actinomycetota</taxon>
        <taxon>Actinomycetes</taxon>
        <taxon>Propionibacteriales</taxon>
        <taxon>Nocardioidaceae</taxon>
        <taxon>Nocardioides</taxon>
    </lineage>
</organism>
<reference evidence="2 3" key="1">
    <citation type="submission" date="2018-10" db="EMBL/GenBank/DDBJ databases">
        <title>Marmoricola sp. 4Q3S-7 whole genome shotgun sequence.</title>
        <authorList>
            <person name="Li F."/>
        </authorList>
    </citation>
    <scope>NUCLEOTIDE SEQUENCE [LARGE SCALE GENOMIC DNA]</scope>
    <source>
        <strain evidence="2 3">4Q3S-7</strain>
    </source>
</reference>
<gene>
    <name evidence="2" type="ORF">D9V37_15040</name>
</gene>
<feature type="signal peptide" evidence="1">
    <location>
        <begin position="1"/>
        <end position="18"/>
    </location>
</feature>